<dbReference type="AlphaFoldDB" id="A0A2K2G0C3"/>
<dbReference type="PANTHER" id="PTHR43798">
    <property type="entry name" value="MONOACYLGLYCEROL LIPASE"/>
    <property type="match status" value="1"/>
</dbReference>
<dbReference type="Proteomes" id="UP000236327">
    <property type="component" value="Unassembled WGS sequence"/>
</dbReference>
<organism evidence="2 3">
    <name type="scientific">Novosphingobium guangzhouense</name>
    <dbReference type="NCBI Taxonomy" id="1850347"/>
    <lineage>
        <taxon>Bacteria</taxon>
        <taxon>Pseudomonadati</taxon>
        <taxon>Pseudomonadota</taxon>
        <taxon>Alphaproteobacteria</taxon>
        <taxon>Sphingomonadales</taxon>
        <taxon>Sphingomonadaceae</taxon>
        <taxon>Novosphingobium</taxon>
    </lineage>
</organism>
<dbReference type="Pfam" id="PF00561">
    <property type="entry name" value="Abhydrolase_1"/>
    <property type="match status" value="1"/>
</dbReference>
<sequence length="318" mass="34964">MVLGCGLAAPAQADPMLADFSYGRPIQHFGFNSQNQTLDMAYIDVMPAKPNGRTAVLLHGKNFCAVTWDATIKALTGAGYRVIAPDQVGFCKSSKPERYQYGLHTLAANTHDLLTRLKIDKPVIVGHSMGGMLAMRYALQYPADVSKLVLVNPLGLEDWRAKGVPNTTVDRLYASELRTTRESLKAYQQSTYYAGQWRADYDRWVDMLASMYAGQDGAIVAWSQALTSDMVFNQPVIHEIQRIAVPTVLMIGEKDNTAIGKTRADPVLRATLGDYPKLARAAAARIPGAKLITYPDYGHSPQVQDAKRFNADLVKALN</sequence>
<feature type="domain" description="AB hydrolase-1" evidence="1">
    <location>
        <begin position="56"/>
        <end position="304"/>
    </location>
</feature>
<gene>
    <name evidence="2" type="ORF">A8V01_20175</name>
</gene>
<dbReference type="GO" id="GO:0047372">
    <property type="term" value="F:monoacylglycerol lipase activity"/>
    <property type="evidence" value="ECO:0007669"/>
    <property type="project" value="TreeGrafter"/>
</dbReference>
<keyword evidence="2" id="KW-0378">Hydrolase</keyword>
<dbReference type="SUPFAM" id="SSF53474">
    <property type="entry name" value="alpha/beta-Hydrolases"/>
    <property type="match status" value="1"/>
</dbReference>
<dbReference type="PANTHER" id="PTHR43798:SF33">
    <property type="entry name" value="HYDROLASE, PUTATIVE (AFU_ORTHOLOGUE AFUA_2G14860)-RELATED"/>
    <property type="match status" value="1"/>
</dbReference>
<accession>A0A2K2G0C3</accession>
<keyword evidence="3" id="KW-1185">Reference proteome</keyword>
<dbReference type="OrthoDB" id="9804723at2"/>
<dbReference type="GO" id="GO:0016020">
    <property type="term" value="C:membrane"/>
    <property type="evidence" value="ECO:0007669"/>
    <property type="project" value="TreeGrafter"/>
</dbReference>
<name>A0A2K2G0C3_9SPHN</name>
<evidence type="ECO:0000313" key="3">
    <source>
        <dbReference type="Proteomes" id="UP000236327"/>
    </source>
</evidence>
<dbReference type="InterPro" id="IPR029058">
    <property type="entry name" value="AB_hydrolase_fold"/>
</dbReference>
<reference evidence="2 3" key="1">
    <citation type="submission" date="2016-05" db="EMBL/GenBank/DDBJ databases">
        <title>Complete genome sequence of Novosphingobium guangzhouense SA925(T).</title>
        <authorList>
            <person name="Sha S."/>
        </authorList>
    </citation>
    <scope>NUCLEOTIDE SEQUENCE [LARGE SCALE GENOMIC DNA]</scope>
    <source>
        <strain evidence="2 3">SA925</strain>
    </source>
</reference>
<dbReference type="InterPro" id="IPR050266">
    <property type="entry name" value="AB_hydrolase_sf"/>
</dbReference>
<dbReference type="EMBL" id="LYMM01000035">
    <property type="protein sequence ID" value="PNU04462.1"/>
    <property type="molecule type" value="Genomic_DNA"/>
</dbReference>
<proteinExistence type="predicted"/>
<evidence type="ECO:0000259" key="1">
    <source>
        <dbReference type="Pfam" id="PF00561"/>
    </source>
</evidence>
<dbReference type="GO" id="GO:0046464">
    <property type="term" value="P:acylglycerol catabolic process"/>
    <property type="evidence" value="ECO:0007669"/>
    <property type="project" value="TreeGrafter"/>
</dbReference>
<dbReference type="Gene3D" id="3.40.50.1820">
    <property type="entry name" value="alpha/beta hydrolase"/>
    <property type="match status" value="1"/>
</dbReference>
<dbReference type="InterPro" id="IPR000073">
    <property type="entry name" value="AB_hydrolase_1"/>
</dbReference>
<comment type="caution">
    <text evidence="2">The sequence shown here is derived from an EMBL/GenBank/DDBJ whole genome shotgun (WGS) entry which is preliminary data.</text>
</comment>
<protein>
    <submittedName>
        <fullName evidence="2">Alpha/beta hydrolase</fullName>
    </submittedName>
</protein>
<evidence type="ECO:0000313" key="2">
    <source>
        <dbReference type="EMBL" id="PNU04462.1"/>
    </source>
</evidence>
<dbReference type="PRINTS" id="PR00111">
    <property type="entry name" value="ABHYDROLASE"/>
</dbReference>